<accession>A0A0G4PIX0</accession>
<proteinExistence type="predicted"/>
<organism evidence="2 3">
    <name type="scientific">Penicillium camemberti (strain FM 013)</name>
    <dbReference type="NCBI Taxonomy" id="1429867"/>
    <lineage>
        <taxon>Eukaryota</taxon>
        <taxon>Fungi</taxon>
        <taxon>Dikarya</taxon>
        <taxon>Ascomycota</taxon>
        <taxon>Pezizomycotina</taxon>
        <taxon>Eurotiomycetes</taxon>
        <taxon>Eurotiomycetidae</taxon>
        <taxon>Eurotiales</taxon>
        <taxon>Aspergillaceae</taxon>
        <taxon>Penicillium</taxon>
    </lineage>
</organism>
<protein>
    <submittedName>
        <fullName evidence="2">Str. FM013</fullName>
    </submittedName>
</protein>
<dbReference type="Proteomes" id="UP000053732">
    <property type="component" value="Unassembled WGS sequence"/>
</dbReference>
<dbReference type="AlphaFoldDB" id="A0A0G4PIX0"/>
<feature type="transmembrane region" description="Helical" evidence="1">
    <location>
        <begin position="30"/>
        <end position="52"/>
    </location>
</feature>
<keyword evidence="3" id="KW-1185">Reference proteome</keyword>
<gene>
    <name evidence="2" type="ORF">PCAMFM013_S017g000116</name>
</gene>
<reference evidence="2 3" key="1">
    <citation type="journal article" date="2014" name="Nat. Commun.">
        <title>Multiple recent horizontal transfers of a large genomic region in cheese making fungi.</title>
        <authorList>
            <person name="Cheeseman K."/>
            <person name="Ropars J."/>
            <person name="Renault P."/>
            <person name="Dupont J."/>
            <person name="Gouzy J."/>
            <person name="Branca A."/>
            <person name="Abraham A.L."/>
            <person name="Ceppi M."/>
            <person name="Conseiller E."/>
            <person name="Debuchy R."/>
            <person name="Malagnac F."/>
            <person name="Goarin A."/>
            <person name="Silar P."/>
            <person name="Lacoste S."/>
            <person name="Sallet E."/>
            <person name="Bensimon A."/>
            <person name="Giraud T."/>
            <person name="Brygoo Y."/>
        </authorList>
    </citation>
    <scope>NUCLEOTIDE SEQUENCE [LARGE SCALE GENOMIC DNA]</scope>
    <source>
        <strain evidence="3">FM 013</strain>
    </source>
</reference>
<keyword evidence="1" id="KW-1133">Transmembrane helix</keyword>
<evidence type="ECO:0000313" key="3">
    <source>
        <dbReference type="Proteomes" id="UP000053732"/>
    </source>
</evidence>
<name>A0A0G4PIX0_PENC3</name>
<evidence type="ECO:0000256" key="1">
    <source>
        <dbReference type="SAM" id="Phobius"/>
    </source>
</evidence>
<keyword evidence="1" id="KW-0472">Membrane</keyword>
<dbReference type="EMBL" id="HG793150">
    <property type="protein sequence ID" value="CRL26133.1"/>
    <property type="molecule type" value="Genomic_DNA"/>
</dbReference>
<sequence>MTLLFLPAKIIFLVTTVFHTYQTTPTKTWFFVPFCIGGVCCLMPTHSISASWDTVG</sequence>
<evidence type="ECO:0000313" key="2">
    <source>
        <dbReference type="EMBL" id="CRL26133.1"/>
    </source>
</evidence>
<keyword evidence="1" id="KW-0812">Transmembrane</keyword>